<sequence length="86" mass="9711">MCFMVENCKWCQPEAQPRPRSELGTVPKEQEEEESAAVNSLRECLETLQRDRLLTGEARMRGRANNMKCPGLVQRCLNMVGSKAAV</sequence>
<gene>
    <name evidence="1" type="ORF">DHEL01_v209536</name>
</gene>
<dbReference type="InParanoid" id="A0A2P5HPD0"/>
<evidence type="ECO:0000313" key="2">
    <source>
        <dbReference type="Proteomes" id="UP000094444"/>
    </source>
</evidence>
<dbReference type="AlphaFoldDB" id="A0A2P5HPD0"/>
<proteinExistence type="predicted"/>
<protein>
    <submittedName>
        <fullName evidence="1">Uncharacterized protein</fullName>
    </submittedName>
</protein>
<evidence type="ECO:0000313" key="1">
    <source>
        <dbReference type="EMBL" id="POS72075.1"/>
    </source>
</evidence>
<comment type="caution">
    <text evidence="1">The sequence shown here is derived from an EMBL/GenBank/DDBJ whole genome shotgun (WGS) entry which is preliminary data.</text>
</comment>
<reference evidence="1" key="1">
    <citation type="submission" date="2017-09" db="EMBL/GenBank/DDBJ databases">
        <title>Polyketide synthases of a Diaporthe helianthi virulent isolate.</title>
        <authorList>
            <person name="Baroncelli R."/>
        </authorList>
    </citation>
    <scope>NUCLEOTIDE SEQUENCE [LARGE SCALE GENOMIC DNA]</scope>
    <source>
        <strain evidence="1">7/96</strain>
    </source>
</reference>
<dbReference type="EMBL" id="MAVT02001091">
    <property type="protein sequence ID" value="POS72075.1"/>
    <property type="molecule type" value="Genomic_DNA"/>
</dbReference>
<name>A0A2P5HPD0_DIAHE</name>
<dbReference type="Proteomes" id="UP000094444">
    <property type="component" value="Unassembled WGS sequence"/>
</dbReference>
<organism evidence="1 2">
    <name type="scientific">Diaporthe helianthi</name>
    <dbReference type="NCBI Taxonomy" id="158607"/>
    <lineage>
        <taxon>Eukaryota</taxon>
        <taxon>Fungi</taxon>
        <taxon>Dikarya</taxon>
        <taxon>Ascomycota</taxon>
        <taxon>Pezizomycotina</taxon>
        <taxon>Sordariomycetes</taxon>
        <taxon>Sordariomycetidae</taxon>
        <taxon>Diaporthales</taxon>
        <taxon>Diaporthaceae</taxon>
        <taxon>Diaporthe</taxon>
    </lineage>
</organism>
<keyword evidence="2" id="KW-1185">Reference proteome</keyword>
<accession>A0A2P5HPD0</accession>